<name>A0A3D8TS12_9LIST</name>
<dbReference type="Pfam" id="PF12848">
    <property type="entry name" value="ABC_tran_Xtn"/>
    <property type="match status" value="1"/>
</dbReference>
<dbReference type="PROSITE" id="PS50893">
    <property type="entry name" value="ABC_TRANSPORTER_2"/>
    <property type="match status" value="2"/>
</dbReference>
<dbReference type="InterPro" id="IPR003439">
    <property type="entry name" value="ABC_transporter-like_ATP-bd"/>
</dbReference>
<dbReference type="PANTHER" id="PTHR42855">
    <property type="entry name" value="ABC TRANSPORTER ATP-BINDING SUBUNIT"/>
    <property type="match status" value="1"/>
</dbReference>
<dbReference type="FunFam" id="3.40.50.300:FF:000011">
    <property type="entry name" value="Putative ABC transporter ATP-binding component"/>
    <property type="match status" value="1"/>
</dbReference>
<dbReference type="RefSeq" id="WP_115753784.1">
    <property type="nucleotide sequence ID" value="NZ_LARY01000002.1"/>
</dbReference>
<evidence type="ECO:0000256" key="3">
    <source>
        <dbReference type="ARBA" id="ARBA00022840"/>
    </source>
</evidence>
<evidence type="ECO:0000313" key="6">
    <source>
        <dbReference type="Proteomes" id="UP000257055"/>
    </source>
</evidence>
<protein>
    <submittedName>
        <fullName evidence="5">ABC transporter ATP-binding protein</fullName>
    </submittedName>
</protein>
<sequence>MKIVDLNQVTKSYAGDKVLEGISMQIMEGERVGLIGRNGEGKSTILKLIAGMEMADSGLVTRKKDAVIGMLRQIPEEFSELTVAEVLERSFAELLAIQKQMADLERQMAIDASEKVMERYGNLMAQFAEQGGYEMQAELGKVVAGLGLAELVNKKWQALSGGEKTKTALGALLLEKPELLLLDEPTNHLDLKAVIWLTKFLQGYKGAVLVVSHDRYFLDEVVTKMIELENKELITYQTNFSGYLKEREERLLREFQAYKDQQKKIKKMKQAIKQLREWGARANPPNDAFFRRAKNMERMLDKMEKVKRPVLAQKEMNLAFEESKRSGDEVASFEGVSKRYGEKVLLVDEMLSIRQKDRIAIVGDNGAGKSTLLKLLIDAEEPDAGTVKLGSSVKLAYLSQQMEELDAHETVLEAFRDKVRVTEGEARNMLAGFMFYQEMVFRKVANLSGGERMRLRLARFIHQPVNTLVLDEPTNHLDIASREVLEEALRHFKGTIITVSHDRYFIDQICSKVLHLQNGRLKMYSGNYTYFVQKVKKST</sequence>
<comment type="caution">
    <text evidence="5">The sequence shown here is derived from an EMBL/GenBank/DDBJ whole genome shotgun (WGS) entry which is preliminary data.</text>
</comment>
<dbReference type="NCBIfam" id="NF000355">
    <property type="entry name" value="ribo_prot_ABC_F"/>
    <property type="match status" value="1"/>
</dbReference>
<dbReference type="SMART" id="SM00382">
    <property type="entry name" value="AAA"/>
    <property type="match status" value="2"/>
</dbReference>
<accession>A0A3D8TS12</accession>
<dbReference type="GO" id="GO:0005524">
    <property type="term" value="F:ATP binding"/>
    <property type="evidence" value="ECO:0007669"/>
    <property type="project" value="UniProtKB-KW"/>
</dbReference>
<evidence type="ECO:0000256" key="1">
    <source>
        <dbReference type="ARBA" id="ARBA00022737"/>
    </source>
</evidence>
<proteinExistence type="predicted"/>
<dbReference type="InterPro" id="IPR027417">
    <property type="entry name" value="P-loop_NTPase"/>
</dbReference>
<keyword evidence="3 5" id="KW-0067">ATP-binding</keyword>
<keyword evidence="6" id="KW-1185">Reference proteome</keyword>
<keyword evidence="2" id="KW-0547">Nucleotide-binding</keyword>
<dbReference type="Pfam" id="PF00005">
    <property type="entry name" value="ABC_tran"/>
    <property type="match status" value="2"/>
</dbReference>
<organism evidence="5 6">
    <name type="scientific">Listeria kieliensis</name>
    <dbReference type="NCBI Taxonomy" id="1621700"/>
    <lineage>
        <taxon>Bacteria</taxon>
        <taxon>Bacillati</taxon>
        <taxon>Bacillota</taxon>
        <taxon>Bacilli</taxon>
        <taxon>Bacillales</taxon>
        <taxon>Listeriaceae</taxon>
        <taxon>Listeria</taxon>
    </lineage>
</organism>
<dbReference type="CDD" id="cd03221">
    <property type="entry name" value="ABCF_EF-3"/>
    <property type="match status" value="2"/>
</dbReference>
<dbReference type="GO" id="GO:0016887">
    <property type="term" value="F:ATP hydrolysis activity"/>
    <property type="evidence" value="ECO:0007669"/>
    <property type="project" value="InterPro"/>
</dbReference>
<dbReference type="Gene3D" id="3.40.50.300">
    <property type="entry name" value="P-loop containing nucleotide triphosphate hydrolases"/>
    <property type="match status" value="2"/>
</dbReference>
<dbReference type="InterPro" id="IPR003593">
    <property type="entry name" value="AAA+_ATPase"/>
</dbReference>
<dbReference type="InterPro" id="IPR017871">
    <property type="entry name" value="ABC_transporter-like_CS"/>
</dbReference>
<gene>
    <name evidence="5" type="ORF">UR08_09890</name>
</gene>
<dbReference type="GO" id="GO:0003676">
    <property type="term" value="F:nucleic acid binding"/>
    <property type="evidence" value="ECO:0007669"/>
    <property type="project" value="UniProtKB-ARBA"/>
</dbReference>
<dbReference type="SUPFAM" id="SSF52540">
    <property type="entry name" value="P-loop containing nucleoside triphosphate hydrolases"/>
    <property type="match status" value="2"/>
</dbReference>
<evidence type="ECO:0000256" key="2">
    <source>
        <dbReference type="ARBA" id="ARBA00022741"/>
    </source>
</evidence>
<dbReference type="FunFam" id="3.40.50.300:FF:000309">
    <property type="entry name" value="ABC transporter ATP-binding protein"/>
    <property type="match status" value="1"/>
</dbReference>
<dbReference type="Proteomes" id="UP000257055">
    <property type="component" value="Unassembled WGS sequence"/>
</dbReference>
<dbReference type="EMBL" id="LARY01000002">
    <property type="protein sequence ID" value="RDX01545.1"/>
    <property type="molecule type" value="Genomic_DNA"/>
</dbReference>
<dbReference type="InterPro" id="IPR051309">
    <property type="entry name" value="ABCF_ATPase"/>
</dbReference>
<feature type="domain" description="ABC transporter" evidence="4">
    <location>
        <begin position="4"/>
        <end position="255"/>
    </location>
</feature>
<dbReference type="PROSITE" id="PS00211">
    <property type="entry name" value="ABC_TRANSPORTER_1"/>
    <property type="match status" value="1"/>
</dbReference>
<dbReference type="InterPro" id="IPR032781">
    <property type="entry name" value="ABC_tran_Xtn"/>
</dbReference>
<keyword evidence="1" id="KW-0677">Repeat</keyword>
<dbReference type="AlphaFoldDB" id="A0A3D8TS12"/>
<feature type="domain" description="ABC transporter" evidence="4">
    <location>
        <begin position="331"/>
        <end position="536"/>
    </location>
</feature>
<evidence type="ECO:0000313" key="5">
    <source>
        <dbReference type="EMBL" id="RDX01545.1"/>
    </source>
</evidence>
<evidence type="ECO:0000259" key="4">
    <source>
        <dbReference type="PROSITE" id="PS50893"/>
    </source>
</evidence>
<dbReference type="PANTHER" id="PTHR42855:SF2">
    <property type="entry name" value="DRUG RESISTANCE ABC TRANSPORTER,ATP-BINDING PROTEIN"/>
    <property type="match status" value="1"/>
</dbReference>
<reference evidence="6" key="1">
    <citation type="submission" date="2015-04" db="EMBL/GenBank/DDBJ databases">
        <authorList>
            <person name="Schardt J."/>
            <person name="Mueller-Herbst S."/>
            <person name="Scherer S."/>
            <person name="Huptas C."/>
        </authorList>
    </citation>
    <scope>NUCLEOTIDE SEQUENCE [LARGE SCALE GENOMIC DNA]</scope>
    <source>
        <strain evidence="6">Kiel-L1</strain>
    </source>
</reference>